<accession>A0A8I2KS55</accession>
<name>A0A8I2KS55_9GAMM</name>
<protein>
    <recommendedName>
        <fullName evidence="6">6-bladed beta-propeller</fullName>
    </recommendedName>
</protein>
<dbReference type="Proteomes" id="UP000646877">
    <property type="component" value="Unassembled WGS sequence"/>
</dbReference>
<evidence type="ECO:0008006" key="6">
    <source>
        <dbReference type="Google" id="ProtNLM"/>
    </source>
</evidence>
<dbReference type="RefSeq" id="WP_130127341.1">
    <property type="nucleotide sequence ID" value="NZ_CBCSDF010000021.1"/>
</dbReference>
<proteinExistence type="predicted"/>
<dbReference type="Proteomes" id="UP001304419">
    <property type="component" value="Chromosome 2"/>
</dbReference>
<dbReference type="EMBL" id="WEIA01000018">
    <property type="protein sequence ID" value="NLR23723.1"/>
    <property type="molecule type" value="Genomic_DNA"/>
</dbReference>
<dbReference type="InterPro" id="IPR011042">
    <property type="entry name" value="6-blade_b-propeller_TolB-like"/>
</dbReference>
<gene>
    <name evidence="2" type="ORF">F9Y85_20845</name>
    <name evidence="3" type="ORF">R5H13_19880</name>
</gene>
<dbReference type="SUPFAM" id="SSF50956">
    <property type="entry name" value="Thermostable phytase (3-phytase)"/>
    <property type="match status" value="1"/>
</dbReference>
<dbReference type="Gene3D" id="2.120.10.30">
    <property type="entry name" value="TolB, C-terminal domain"/>
    <property type="match status" value="1"/>
</dbReference>
<evidence type="ECO:0000313" key="5">
    <source>
        <dbReference type="Proteomes" id="UP001304419"/>
    </source>
</evidence>
<reference evidence="3 5" key="2">
    <citation type="submission" date="2023-10" db="EMBL/GenBank/DDBJ databases">
        <title>To unveil natural product biosynthetic capacity in Pseudoalteromonas.</title>
        <authorList>
            <person name="Wang J."/>
        </authorList>
    </citation>
    <scope>NUCLEOTIDE SEQUENCE [LARGE SCALE GENOMIC DNA]</scope>
    <source>
        <strain evidence="3 5">DSM 15914</strain>
    </source>
</reference>
<sequence>MKRRTFMFAGAALTVASVLPPVSFARQSFTASGVSKDTTERLPENLLNELGIQVPIRDALSPSGERVSFQKRANIIRRYGDSLYVYFEHERVIRVFDTQGNPASNELPLPKYISDLKDFAVDPTLQQLYLLQPGKHHIVLADFGGEIVSTFGEFGIEQDYQLNGPKSITIGKSNQLFVLNSGSSSIKVFDSNGVFLKNYTLSQKQKRTVTSIDGSNQIIINGGKFSDRQWKLDQNIRNFIEVD</sequence>
<reference evidence="2" key="1">
    <citation type="submission" date="2019-10" db="EMBL/GenBank/DDBJ databases">
        <authorList>
            <person name="Paulsen S."/>
        </authorList>
    </citation>
    <scope>NUCLEOTIDE SEQUENCE</scope>
    <source>
        <strain evidence="2">LMG 19692</strain>
    </source>
</reference>
<dbReference type="AlphaFoldDB" id="A0A8I2KS55"/>
<evidence type="ECO:0000313" key="4">
    <source>
        <dbReference type="Proteomes" id="UP000646877"/>
    </source>
</evidence>
<evidence type="ECO:0000313" key="3">
    <source>
        <dbReference type="EMBL" id="WOX31203.1"/>
    </source>
</evidence>
<feature type="signal peptide" evidence="1">
    <location>
        <begin position="1"/>
        <end position="25"/>
    </location>
</feature>
<evidence type="ECO:0000256" key="1">
    <source>
        <dbReference type="SAM" id="SignalP"/>
    </source>
</evidence>
<keyword evidence="1" id="KW-0732">Signal</keyword>
<feature type="chain" id="PRO_5034293286" description="6-bladed beta-propeller" evidence="1">
    <location>
        <begin position="26"/>
        <end position="243"/>
    </location>
</feature>
<evidence type="ECO:0000313" key="2">
    <source>
        <dbReference type="EMBL" id="NLR23723.1"/>
    </source>
</evidence>
<keyword evidence="5" id="KW-1185">Reference proteome</keyword>
<organism evidence="2 4">
    <name type="scientific">Pseudoalteromonas maricaloris</name>
    <dbReference type="NCBI Taxonomy" id="184924"/>
    <lineage>
        <taxon>Bacteria</taxon>
        <taxon>Pseudomonadati</taxon>
        <taxon>Pseudomonadota</taxon>
        <taxon>Gammaproteobacteria</taxon>
        <taxon>Alteromonadales</taxon>
        <taxon>Pseudoalteromonadaceae</taxon>
        <taxon>Pseudoalteromonas</taxon>
    </lineage>
</organism>
<dbReference type="EMBL" id="CP137579">
    <property type="protein sequence ID" value="WOX31203.1"/>
    <property type="molecule type" value="Genomic_DNA"/>
</dbReference>